<name>A0AAU9LYQ7_9ASTR</name>
<comment type="caution">
    <text evidence="3">The sequence shown here is derived from an EMBL/GenBank/DDBJ whole genome shotgun (WGS) entry which is preliminary data.</text>
</comment>
<accession>A0AAU9LYQ7</accession>
<keyword evidence="2" id="KW-0812">Transmembrane</keyword>
<feature type="compositionally biased region" description="Basic and acidic residues" evidence="1">
    <location>
        <begin position="20"/>
        <end position="36"/>
    </location>
</feature>
<feature type="transmembrane region" description="Helical" evidence="2">
    <location>
        <begin position="290"/>
        <end position="315"/>
    </location>
</feature>
<feature type="transmembrane region" description="Helical" evidence="2">
    <location>
        <begin position="162"/>
        <end position="186"/>
    </location>
</feature>
<evidence type="ECO:0000256" key="1">
    <source>
        <dbReference type="SAM" id="MobiDB-lite"/>
    </source>
</evidence>
<dbReference type="AlphaFoldDB" id="A0AAU9LYQ7"/>
<proteinExistence type="predicted"/>
<feature type="transmembrane region" description="Helical" evidence="2">
    <location>
        <begin position="123"/>
        <end position="142"/>
    </location>
</feature>
<keyword evidence="2" id="KW-1133">Transmembrane helix</keyword>
<feature type="transmembrane region" description="Helical" evidence="2">
    <location>
        <begin position="264"/>
        <end position="284"/>
    </location>
</feature>
<protein>
    <submittedName>
        <fullName evidence="3">Uncharacterized protein</fullName>
    </submittedName>
</protein>
<evidence type="ECO:0000256" key="2">
    <source>
        <dbReference type="SAM" id="Phobius"/>
    </source>
</evidence>
<evidence type="ECO:0000313" key="3">
    <source>
        <dbReference type="EMBL" id="CAH1419547.1"/>
    </source>
</evidence>
<evidence type="ECO:0000313" key="4">
    <source>
        <dbReference type="Proteomes" id="UP001157418"/>
    </source>
</evidence>
<keyword evidence="4" id="KW-1185">Reference proteome</keyword>
<keyword evidence="2" id="KW-0472">Membrane</keyword>
<gene>
    <name evidence="3" type="ORF">LVIROSA_LOCUS7067</name>
</gene>
<feature type="region of interest" description="Disordered" evidence="1">
    <location>
        <begin position="1"/>
        <end position="41"/>
    </location>
</feature>
<dbReference type="Proteomes" id="UP001157418">
    <property type="component" value="Unassembled WGS sequence"/>
</dbReference>
<sequence>MTSNNEEPGSDFFYNGPGYEHMHEHESESESEHEPEPESPNLQTTIIQVHRVDQMMQIRMAHIDHLSRERGTSLGHKKSIRNHITKPYSKKYGDDPTQHNVNDLELWTQRRLVRKGGKQKSPIYAAGSSNLHFLMTGAYSFWSTSFVDAFAKSQQEVMVRPTVMIHSESVSIFALAFIFSFLILCFPRRPSVPSLLFNYPPLSLDRFPSNLSDYQKTLASCTGNRRSCLQDRSSTALVQLPPCYSFNFVSVHYFRLRGKQFQQFRVLIVAVYPLLPCTLHICWLHKNLSLAFVTAIHDICASLAGIADVDAFSVLKRMPKMPFSGNLLFTYCLNQELVQ</sequence>
<organism evidence="3 4">
    <name type="scientific">Lactuca virosa</name>
    <dbReference type="NCBI Taxonomy" id="75947"/>
    <lineage>
        <taxon>Eukaryota</taxon>
        <taxon>Viridiplantae</taxon>
        <taxon>Streptophyta</taxon>
        <taxon>Embryophyta</taxon>
        <taxon>Tracheophyta</taxon>
        <taxon>Spermatophyta</taxon>
        <taxon>Magnoliopsida</taxon>
        <taxon>eudicotyledons</taxon>
        <taxon>Gunneridae</taxon>
        <taxon>Pentapetalae</taxon>
        <taxon>asterids</taxon>
        <taxon>campanulids</taxon>
        <taxon>Asterales</taxon>
        <taxon>Asteraceae</taxon>
        <taxon>Cichorioideae</taxon>
        <taxon>Cichorieae</taxon>
        <taxon>Lactucinae</taxon>
        <taxon>Lactuca</taxon>
    </lineage>
</organism>
<reference evidence="3 4" key="1">
    <citation type="submission" date="2022-01" db="EMBL/GenBank/DDBJ databases">
        <authorList>
            <person name="Xiong W."/>
            <person name="Schranz E."/>
        </authorList>
    </citation>
    <scope>NUCLEOTIDE SEQUENCE [LARGE SCALE GENOMIC DNA]</scope>
</reference>
<dbReference type="EMBL" id="CAKMRJ010000382">
    <property type="protein sequence ID" value="CAH1419547.1"/>
    <property type="molecule type" value="Genomic_DNA"/>
</dbReference>